<name>A0ABT5Z100_9ACTN</name>
<protein>
    <submittedName>
        <fullName evidence="1">WbqC family protein</fullName>
    </submittedName>
</protein>
<dbReference type="RefSeq" id="WP_275815141.1">
    <property type="nucleotide sequence ID" value="NZ_BAAANM010000016.1"/>
</dbReference>
<evidence type="ECO:0000313" key="1">
    <source>
        <dbReference type="EMBL" id="MDF2257312.1"/>
    </source>
</evidence>
<comment type="caution">
    <text evidence="1">The sequence shown here is derived from an EMBL/GenBank/DDBJ whole genome shotgun (WGS) entry which is preliminary data.</text>
</comment>
<dbReference type="Pfam" id="PF08889">
    <property type="entry name" value="WbqC"/>
    <property type="match status" value="1"/>
</dbReference>
<dbReference type="Proteomes" id="UP001220022">
    <property type="component" value="Unassembled WGS sequence"/>
</dbReference>
<dbReference type="EMBL" id="JARHTQ010000009">
    <property type="protein sequence ID" value="MDF2257312.1"/>
    <property type="molecule type" value="Genomic_DNA"/>
</dbReference>
<dbReference type="InterPro" id="IPR014985">
    <property type="entry name" value="WbqC"/>
</dbReference>
<keyword evidence="2" id="KW-1185">Reference proteome</keyword>
<reference evidence="1 2" key="1">
    <citation type="submission" date="2023-03" db="EMBL/GenBank/DDBJ databases">
        <title>Draft genome sequence of type strain Streptomyces ferralitis JCM 14344.</title>
        <authorList>
            <person name="Klaysubun C."/>
            <person name="Duangmal K."/>
        </authorList>
    </citation>
    <scope>NUCLEOTIDE SEQUENCE [LARGE SCALE GENOMIC DNA]</scope>
    <source>
        <strain evidence="1 2">JCM 14344</strain>
    </source>
</reference>
<accession>A0ABT5Z100</accession>
<proteinExistence type="predicted"/>
<evidence type="ECO:0000313" key="2">
    <source>
        <dbReference type="Proteomes" id="UP001220022"/>
    </source>
</evidence>
<gene>
    <name evidence="1" type="ORF">P2L57_16705</name>
</gene>
<sequence>MSGLCAIHQPNLFPRLTTLAKLFAADYWIVLDDVQFSRRDYQHRIRLTASNDPQWRQWLTIPTHLPRGRATAIHEALIVDPIRSRRRVAQMLRYYYRASRHWAILSRALEPFLDLFTTTDKTADISEASTRILLELLGWHGRILRSSQLSARSGRSQRLADLAVATGACGYLCGTGGMRYLEANVFTALGIAVIPFRTPTTGLWHAGREISAIRSLMTCGVRVLADELRDVVANQEVTQPLRETALRDRLPSGRRPLGTSAFSGY</sequence>
<organism evidence="1 2">
    <name type="scientific">Streptantibioticus ferralitis</name>
    <dbReference type="NCBI Taxonomy" id="236510"/>
    <lineage>
        <taxon>Bacteria</taxon>
        <taxon>Bacillati</taxon>
        <taxon>Actinomycetota</taxon>
        <taxon>Actinomycetes</taxon>
        <taxon>Kitasatosporales</taxon>
        <taxon>Streptomycetaceae</taxon>
        <taxon>Streptantibioticus</taxon>
    </lineage>
</organism>